<keyword evidence="2" id="KW-1185">Reference proteome</keyword>
<comment type="caution">
    <text evidence="1">The sequence shown here is derived from an EMBL/GenBank/DDBJ whole genome shotgun (WGS) entry which is preliminary data.</text>
</comment>
<dbReference type="AlphaFoldDB" id="A0A8J7W974"/>
<dbReference type="EMBL" id="JWHL01000002">
    <property type="protein sequence ID" value="MBR1368452.1"/>
    <property type="molecule type" value="Genomic_DNA"/>
</dbReference>
<dbReference type="RefSeq" id="WP_211530062.1">
    <property type="nucleotide sequence ID" value="NZ_JWHL01000002.1"/>
</dbReference>
<evidence type="ECO:0000313" key="1">
    <source>
        <dbReference type="EMBL" id="MBR1368452.1"/>
    </source>
</evidence>
<evidence type="ECO:0000313" key="2">
    <source>
        <dbReference type="Proteomes" id="UP000730161"/>
    </source>
</evidence>
<accession>A0A8J7W974</accession>
<proteinExistence type="predicted"/>
<gene>
    <name evidence="1" type="ORF">RJ53_02610</name>
</gene>
<protein>
    <submittedName>
        <fullName evidence="1">Uncharacterized protein</fullName>
    </submittedName>
</protein>
<reference evidence="1" key="1">
    <citation type="submission" date="2014-12" db="EMBL/GenBank/DDBJ databases">
        <authorList>
            <person name="Huang H.-H."/>
            <person name="Chen S.-C."/>
            <person name="Lai M.-C."/>
        </authorList>
    </citation>
    <scope>NUCLEOTIDE SEQUENCE</scope>
    <source>
        <strain evidence="1">K1F9705b</strain>
    </source>
</reference>
<organism evidence="1 2">
    <name type="scientific">Methanocalculus chunghsingensis</name>
    <dbReference type="NCBI Taxonomy" id="156457"/>
    <lineage>
        <taxon>Archaea</taxon>
        <taxon>Methanobacteriati</taxon>
        <taxon>Methanobacteriota</taxon>
        <taxon>Stenosarchaea group</taxon>
        <taxon>Methanomicrobia</taxon>
        <taxon>Methanomicrobiales</taxon>
        <taxon>Methanocalculaceae</taxon>
        <taxon>Methanocalculus</taxon>
    </lineage>
</organism>
<dbReference type="Proteomes" id="UP000730161">
    <property type="component" value="Unassembled WGS sequence"/>
</dbReference>
<sequence length="84" mass="9293">MYQGGDRAFWVIDRLDDPGYHVVYRSGHDGIEINDADLRKLLSGSKHCGMMLKTGVRSPGFVAALRMDGELEKESGNFLYAGTV</sequence>
<name>A0A8J7W974_9EURY</name>